<comment type="caution">
    <text evidence="1">The sequence shown here is derived from an EMBL/GenBank/DDBJ whole genome shotgun (WGS) entry which is preliminary data.</text>
</comment>
<sequence>DKYITFEEVEEILKHQNDLDDKDTLITSYLINDENEPVERIKLINKYSQCGEENHHITIDEDVECCHMQHMDSVELEEILGYQKYMDEHISDDVVVKEDVQDLIISTETPKPKENIFEVAFEELYLDNCKFPIIDLPPPYEELSSFKSNDVNFNEFKIFILTHHQVDSSNPLWNVDNVQDFEEMCSKTFKDFNIKVQYANFINNVQYNQIKRINPSYEQAPSYEQLSSSKSNEVNFNEFKKFLLEHHNIDSSHQLWKIDNLKDFEELYSITFSNSSPQDRYTNFVNNVQQNI</sequence>
<keyword evidence="2" id="KW-1185">Reference proteome</keyword>
<gene>
    <name evidence="1" type="ORF">FWILDA_LOCUS19257</name>
</gene>
<accession>A0A9W4TC61</accession>
<reference evidence="1" key="1">
    <citation type="submission" date="2022-08" db="EMBL/GenBank/DDBJ databases">
        <authorList>
            <person name="Kallberg Y."/>
            <person name="Tangrot J."/>
            <person name="Rosling A."/>
        </authorList>
    </citation>
    <scope>NUCLEOTIDE SEQUENCE</scope>
    <source>
        <strain evidence="1">Wild A</strain>
    </source>
</reference>
<dbReference type="AlphaFoldDB" id="A0A9W4TC61"/>
<organism evidence="1 2">
    <name type="scientific">Funneliformis geosporum</name>
    <dbReference type="NCBI Taxonomy" id="1117311"/>
    <lineage>
        <taxon>Eukaryota</taxon>
        <taxon>Fungi</taxon>
        <taxon>Fungi incertae sedis</taxon>
        <taxon>Mucoromycota</taxon>
        <taxon>Glomeromycotina</taxon>
        <taxon>Glomeromycetes</taxon>
        <taxon>Glomerales</taxon>
        <taxon>Glomeraceae</taxon>
        <taxon>Funneliformis</taxon>
    </lineage>
</organism>
<dbReference type="EMBL" id="CAMKVN010022385">
    <property type="protein sequence ID" value="CAI2199807.1"/>
    <property type="molecule type" value="Genomic_DNA"/>
</dbReference>
<dbReference type="Proteomes" id="UP001153678">
    <property type="component" value="Unassembled WGS sequence"/>
</dbReference>
<feature type="non-terminal residue" evidence="1">
    <location>
        <position position="292"/>
    </location>
</feature>
<protein>
    <submittedName>
        <fullName evidence="1">5653_t:CDS:1</fullName>
    </submittedName>
</protein>
<name>A0A9W4TC61_9GLOM</name>
<evidence type="ECO:0000313" key="1">
    <source>
        <dbReference type="EMBL" id="CAI2199807.1"/>
    </source>
</evidence>
<evidence type="ECO:0000313" key="2">
    <source>
        <dbReference type="Proteomes" id="UP001153678"/>
    </source>
</evidence>
<proteinExistence type="predicted"/>
<feature type="non-terminal residue" evidence="1">
    <location>
        <position position="1"/>
    </location>
</feature>